<gene>
    <name evidence="2" type="ORF">THMIRHAM_08880</name>
</gene>
<dbReference type="RefSeq" id="WP_237263991.1">
    <property type="nucleotide sequence ID" value="NZ_AP024202.1"/>
</dbReference>
<organism evidence="2 3">
    <name type="scientific">Thiomicrorhabdus immobilis</name>
    <dbReference type="NCBI Taxonomy" id="2791037"/>
    <lineage>
        <taxon>Bacteria</taxon>
        <taxon>Pseudomonadati</taxon>
        <taxon>Pseudomonadota</taxon>
        <taxon>Gammaproteobacteria</taxon>
        <taxon>Thiotrichales</taxon>
        <taxon>Piscirickettsiaceae</taxon>
        <taxon>Thiomicrorhabdus</taxon>
    </lineage>
</organism>
<evidence type="ECO:0000256" key="1">
    <source>
        <dbReference type="SAM" id="Phobius"/>
    </source>
</evidence>
<feature type="transmembrane region" description="Helical" evidence="1">
    <location>
        <begin position="5"/>
        <end position="22"/>
    </location>
</feature>
<feature type="transmembrane region" description="Helical" evidence="1">
    <location>
        <begin position="75"/>
        <end position="93"/>
    </location>
</feature>
<sequence>MAHKFILGLGIAAMLFALFYWGGAEIKLLIESFTFILLTLLLTLFGWSLLKDKTPIITRYALLIGAEDTFAERRYTRIVTWVWLVFLLSLWLLKLNSLFFHLTFISLSYIAVLFYLGSVILFIGEFYIRQIFLPHHRGSSLLVFLYRLSTIPLKQIWQFDQDKINTK</sequence>
<name>A0ABN6CVS7_9GAMM</name>
<feature type="transmembrane region" description="Helical" evidence="1">
    <location>
        <begin position="28"/>
        <end position="50"/>
    </location>
</feature>
<feature type="transmembrane region" description="Helical" evidence="1">
    <location>
        <begin position="99"/>
        <end position="128"/>
    </location>
</feature>
<dbReference type="Proteomes" id="UP001054820">
    <property type="component" value="Chromosome"/>
</dbReference>
<keyword evidence="1" id="KW-0472">Membrane</keyword>
<reference evidence="2" key="1">
    <citation type="journal article" date="2022" name="Arch. Microbiol.">
        <title>Thiomicrorhabdus immobilis sp. nov., a mesophilic sulfur-oxidizing bacterium isolated from sediment of a brackish lake in northern Japan.</title>
        <authorList>
            <person name="Kojima H."/>
            <person name="Mochizuki J."/>
            <person name="Kanda M."/>
            <person name="Watanabe T."/>
            <person name="Fukui M."/>
        </authorList>
    </citation>
    <scope>NUCLEOTIDE SEQUENCE</scope>
    <source>
        <strain evidence="2">Am19</strain>
    </source>
</reference>
<protein>
    <submittedName>
        <fullName evidence="2">Uncharacterized protein</fullName>
    </submittedName>
</protein>
<dbReference type="EMBL" id="AP024202">
    <property type="protein sequence ID" value="BCN93103.1"/>
    <property type="molecule type" value="Genomic_DNA"/>
</dbReference>
<evidence type="ECO:0000313" key="2">
    <source>
        <dbReference type="EMBL" id="BCN93103.1"/>
    </source>
</evidence>
<keyword evidence="3" id="KW-1185">Reference proteome</keyword>
<accession>A0ABN6CVS7</accession>
<proteinExistence type="predicted"/>
<evidence type="ECO:0000313" key="3">
    <source>
        <dbReference type="Proteomes" id="UP001054820"/>
    </source>
</evidence>
<keyword evidence="1" id="KW-0812">Transmembrane</keyword>
<keyword evidence="1" id="KW-1133">Transmembrane helix</keyword>